<reference evidence="1" key="1">
    <citation type="submission" date="2020-07" db="EMBL/GenBank/DDBJ databases">
        <title>Multicomponent nature underlies the extraordinary mechanical properties of spider dragline silk.</title>
        <authorList>
            <person name="Kono N."/>
            <person name="Nakamura H."/>
            <person name="Mori M."/>
            <person name="Yoshida Y."/>
            <person name="Ohtoshi R."/>
            <person name="Malay A.D."/>
            <person name="Moran D.A.P."/>
            <person name="Tomita M."/>
            <person name="Numata K."/>
            <person name="Arakawa K."/>
        </authorList>
    </citation>
    <scope>NUCLEOTIDE SEQUENCE</scope>
</reference>
<dbReference type="EMBL" id="BMAO01030679">
    <property type="protein sequence ID" value="GFQ69570.1"/>
    <property type="molecule type" value="Genomic_DNA"/>
</dbReference>
<organism evidence="1 2">
    <name type="scientific">Trichonephila clavata</name>
    <name type="common">Joro spider</name>
    <name type="synonym">Nephila clavata</name>
    <dbReference type="NCBI Taxonomy" id="2740835"/>
    <lineage>
        <taxon>Eukaryota</taxon>
        <taxon>Metazoa</taxon>
        <taxon>Ecdysozoa</taxon>
        <taxon>Arthropoda</taxon>
        <taxon>Chelicerata</taxon>
        <taxon>Arachnida</taxon>
        <taxon>Araneae</taxon>
        <taxon>Araneomorphae</taxon>
        <taxon>Entelegynae</taxon>
        <taxon>Araneoidea</taxon>
        <taxon>Nephilidae</taxon>
        <taxon>Trichonephila</taxon>
    </lineage>
</organism>
<comment type="caution">
    <text evidence="1">The sequence shown here is derived from an EMBL/GenBank/DDBJ whole genome shotgun (WGS) entry which is preliminary data.</text>
</comment>
<proteinExistence type="predicted"/>
<gene>
    <name evidence="1" type="ORF">TNCT_110661</name>
</gene>
<name>A0A8X6I2A4_TRICU</name>
<accession>A0A8X6I2A4</accession>
<keyword evidence="2" id="KW-1185">Reference proteome</keyword>
<dbReference type="AlphaFoldDB" id="A0A8X6I2A4"/>
<dbReference type="Proteomes" id="UP000887116">
    <property type="component" value="Unassembled WGS sequence"/>
</dbReference>
<protein>
    <submittedName>
        <fullName evidence="1">Uncharacterized protein</fullName>
    </submittedName>
</protein>
<sequence>MMQNSFENQNNVNKCRKQPFNGGVQIVGHCGQAQLLTLTSGIQNVCNNLSWYLGTFFLKAAINPLITVGFNAVSIVHEMPPPKSYLVSVECTRYVVLSMWLSR</sequence>
<evidence type="ECO:0000313" key="1">
    <source>
        <dbReference type="EMBL" id="GFQ69570.1"/>
    </source>
</evidence>
<evidence type="ECO:0000313" key="2">
    <source>
        <dbReference type="Proteomes" id="UP000887116"/>
    </source>
</evidence>